<name>A0ABP0GYK5_CLALP</name>
<dbReference type="InterPro" id="IPR020472">
    <property type="entry name" value="WD40_PAC1"/>
</dbReference>
<comment type="similarity">
    <text evidence="1">Belongs to the WD repeat G protein beta family.</text>
</comment>
<dbReference type="Pfam" id="PF00400">
    <property type="entry name" value="WD40"/>
    <property type="match status" value="2"/>
</dbReference>
<dbReference type="PROSITE" id="PS00678">
    <property type="entry name" value="WD_REPEATS_1"/>
    <property type="match status" value="1"/>
</dbReference>
<dbReference type="InterPro" id="IPR015943">
    <property type="entry name" value="WD40/YVTN_repeat-like_dom_sf"/>
</dbReference>
<evidence type="ECO:0000256" key="3">
    <source>
        <dbReference type="ARBA" id="ARBA00022737"/>
    </source>
</evidence>
<feature type="repeat" description="WD" evidence="5">
    <location>
        <begin position="358"/>
        <end position="390"/>
    </location>
</feature>
<dbReference type="SMART" id="SM00320">
    <property type="entry name" value="WD40"/>
    <property type="match status" value="7"/>
</dbReference>
<gene>
    <name evidence="6" type="ORF">CVLEPA_LOCUS29223</name>
</gene>
<keyword evidence="3" id="KW-0677">Repeat</keyword>
<dbReference type="Gene3D" id="2.130.10.10">
    <property type="entry name" value="YVTN repeat-like/Quinoprotein amine dehydrogenase"/>
    <property type="match status" value="1"/>
</dbReference>
<dbReference type="PRINTS" id="PR00320">
    <property type="entry name" value="GPROTEINBRPT"/>
</dbReference>
<keyword evidence="7" id="KW-1185">Reference proteome</keyword>
<dbReference type="PROSITE" id="PS50082">
    <property type="entry name" value="WD_REPEATS_2"/>
    <property type="match status" value="5"/>
</dbReference>
<evidence type="ECO:0000313" key="6">
    <source>
        <dbReference type="EMBL" id="CAK8696031.1"/>
    </source>
</evidence>
<dbReference type="SUPFAM" id="SSF50978">
    <property type="entry name" value="WD40 repeat-like"/>
    <property type="match status" value="1"/>
</dbReference>
<protein>
    <submittedName>
        <fullName evidence="6">Uncharacterized protein</fullName>
    </submittedName>
</protein>
<sequence length="390" mass="42655">MPGYRLINQISMANPKAGSQSTSIAELRKEADQLKIKLNEDRKNLDDAKLFEMGAKPDIVNYQARCRRILKGHSSKVLDLDWSLDKRRIVSSSQDGKVLVWDCFAASKEQLISLPTTWVNACAFAPSGCSIACGGLDNKCCVFPVNACSYSNSGSNVAGSTTIRPSGAVGPSDVCSGSIMQQRKVVAMHTSYISACSFTHSDYQILTASGDGSCALWDVESSQLLQSFHGHQSDVMDAALNPMETGNLFISGGCDKRACVWDMRTAKCVQSFQTHKSDINSVRWFPTGEAFATGSDDATIRMYDLRADREIACYEKKSILFGINSVDFSVSGRIIFGAYNDYLVHVWDTIKGTKINSLLGHENRVSCLKMSPDGTAFCSGSWDTTLRVWA</sequence>
<dbReference type="InterPro" id="IPR001632">
    <property type="entry name" value="WD40_G-protein_beta-like"/>
</dbReference>
<dbReference type="Pfam" id="PF25391">
    <property type="entry name" value="WD40_Gbeta"/>
    <property type="match status" value="1"/>
</dbReference>
<evidence type="ECO:0000256" key="2">
    <source>
        <dbReference type="ARBA" id="ARBA00022574"/>
    </source>
</evidence>
<dbReference type="EMBL" id="CAWYQH010000152">
    <property type="protein sequence ID" value="CAK8696031.1"/>
    <property type="molecule type" value="Genomic_DNA"/>
</dbReference>
<dbReference type="PRINTS" id="PR00319">
    <property type="entry name" value="GPROTEINB"/>
</dbReference>
<dbReference type="InterPro" id="IPR036322">
    <property type="entry name" value="WD40_repeat_dom_sf"/>
</dbReference>
<evidence type="ECO:0000256" key="4">
    <source>
        <dbReference type="ARBA" id="ARBA00023224"/>
    </source>
</evidence>
<evidence type="ECO:0000256" key="5">
    <source>
        <dbReference type="PROSITE-ProRule" id="PRU00221"/>
    </source>
</evidence>
<dbReference type="Proteomes" id="UP001642483">
    <property type="component" value="Unassembled WGS sequence"/>
</dbReference>
<dbReference type="InterPro" id="IPR019775">
    <property type="entry name" value="WD40_repeat_CS"/>
</dbReference>
<comment type="caution">
    <text evidence="6">The sequence shown here is derived from an EMBL/GenBank/DDBJ whole genome shotgun (WGS) entry which is preliminary data.</text>
</comment>
<dbReference type="PIRSF" id="PIRSF002394">
    <property type="entry name" value="GN-bd_beta"/>
    <property type="match status" value="1"/>
</dbReference>
<feature type="repeat" description="WD" evidence="5">
    <location>
        <begin position="186"/>
        <end position="227"/>
    </location>
</feature>
<dbReference type="CDD" id="cd00200">
    <property type="entry name" value="WD40"/>
    <property type="match status" value="1"/>
</dbReference>
<feature type="repeat" description="WD" evidence="5">
    <location>
        <begin position="228"/>
        <end position="271"/>
    </location>
</feature>
<keyword evidence="4" id="KW-0807">Transducer</keyword>
<dbReference type="PROSITE" id="PS50294">
    <property type="entry name" value="WD_REPEATS_REGION"/>
    <property type="match status" value="5"/>
</dbReference>
<feature type="repeat" description="WD" evidence="5">
    <location>
        <begin position="272"/>
        <end position="313"/>
    </location>
</feature>
<accession>A0ABP0GYK5</accession>
<feature type="repeat" description="WD" evidence="5">
    <location>
        <begin position="70"/>
        <end position="102"/>
    </location>
</feature>
<keyword evidence="2 5" id="KW-0853">WD repeat</keyword>
<organism evidence="6 7">
    <name type="scientific">Clavelina lepadiformis</name>
    <name type="common">Light-bulb sea squirt</name>
    <name type="synonym">Ascidia lepadiformis</name>
    <dbReference type="NCBI Taxonomy" id="159417"/>
    <lineage>
        <taxon>Eukaryota</taxon>
        <taxon>Metazoa</taxon>
        <taxon>Chordata</taxon>
        <taxon>Tunicata</taxon>
        <taxon>Ascidiacea</taxon>
        <taxon>Aplousobranchia</taxon>
        <taxon>Clavelinidae</taxon>
        <taxon>Clavelina</taxon>
    </lineage>
</organism>
<evidence type="ECO:0000313" key="7">
    <source>
        <dbReference type="Proteomes" id="UP001642483"/>
    </source>
</evidence>
<evidence type="ECO:0000256" key="1">
    <source>
        <dbReference type="ARBA" id="ARBA00009768"/>
    </source>
</evidence>
<dbReference type="PANTHER" id="PTHR19850">
    <property type="entry name" value="GUANINE NUCLEOTIDE-BINDING PROTEIN BETA G PROTEIN BETA"/>
    <property type="match status" value="1"/>
</dbReference>
<reference evidence="6 7" key="1">
    <citation type="submission" date="2024-02" db="EMBL/GenBank/DDBJ databases">
        <authorList>
            <person name="Daric V."/>
            <person name="Darras S."/>
        </authorList>
    </citation>
    <scope>NUCLEOTIDE SEQUENCE [LARGE SCALE GENOMIC DNA]</scope>
</reference>
<dbReference type="InterPro" id="IPR016346">
    <property type="entry name" value="G-protein_beta_1-5"/>
</dbReference>
<proteinExistence type="inferred from homology"/>
<dbReference type="InterPro" id="IPR001680">
    <property type="entry name" value="WD40_rpt"/>
</dbReference>